<protein>
    <submittedName>
        <fullName evidence="1">Uncharacterized protein</fullName>
    </submittedName>
</protein>
<name>A0A934MPF7_9BACL</name>
<gene>
    <name evidence="1" type="ORF">JFN88_05820</name>
</gene>
<dbReference type="RefSeq" id="WP_199018384.1">
    <property type="nucleotide sequence ID" value="NZ_JAELUP010000014.1"/>
</dbReference>
<dbReference type="EMBL" id="JAELUP010000014">
    <property type="protein sequence ID" value="MBJ6360833.1"/>
    <property type="molecule type" value="Genomic_DNA"/>
</dbReference>
<evidence type="ECO:0000313" key="2">
    <source>
        <dbReference type="Proteomes" id="UP000640274"/>
    </source>
</evidence>
<evidence type="ECO:0000313" key="1">
    <source>
        <dbReference type="EMBL" id="MBJ6360833.1"/>
    </source>
</evidence>
<dbReference type="Proteomes" id="UP000640274">
    <property type="component" value="Unassembled WGS sequence"/>
</dbReference>
<reference evidence="1" key="1">
    <citation type="submission" date="2020-12" db="EMBL/GenBank/DDBJ databases">
        <authorList>
            <person name="Huq M.A."/>
        </authorList>
    </citation>
    <scope>NUCLEOTIDE SEQUENCE</scope>
    <source>
        <strain evidence="1">MAHUQ-46</strain>
    </source>
</reference>
<sequence length="70" mass="8378">MIEPLYDEYGVPLCRSGVGERIWAFYHSDPERFKAESRAYFALGMPGWTVVKANYQHRIIWLRDDRRRTV</sequence>
<organism evidence="1 2">
    <name type="scientific">Paenibacillus roseus</name>
    <dbReference type="NCBI Taxonomy" id="2798579"/>
    <lineage>
        <taxon>Bacteria</taxon>
        <taxon>Bacillati</taxon>
        <taxon>Bacillota</taxon>
        <taxon>Bacilli</taxon>
        <taxon>Bacillales</taxon>
        <taxon>Paenibacillaceae</taxon>
        <taxon>Paenibacillus</taxon>
    </lineage>
</organism>
<comment type="caution">
    <text evidence="1">The sequence shown here is derived from an EMBL/GenBank/DDBJ whole genome shotgun (WGS) entry which is preliminary data.</text>
</comment>
<proteinExistence type="predicted"/>
<accession>A0A934MPF7</accession>
<dbReference type="AlphaFoldDB" id="A0A934MPF7"/>
<keyword evidence="2" id="KW-1185">Reference proteome</keyword>